<proteinExistence type="predicted"/>
<dbReference type="Gene3D" id="2.60.120.260">
    <property type="entry name" value="Galactose-binding domain-like"/>
    <property type="match status" value="1"/>
</dbReference>
<organism evidence="2 3">
    <name type="scientific">Armillaria tabescens</name>
    <name type="common">Ringless honey mushroom</name>
    <name type="synonym">Agaricus tabescens</name>
    <dbReference type="NCBI Taxonomy" id="1929756"/>
    <lineage>
        <taxon>Eukaryota</taxon>
        <taxon>Fungi</taxon>
        <taxon>Dikarya</taxon>
        <taxon>Basidiomycota</taxon>
        <taxon>Agaricomycotina</taxon>
        <taxon>Agaricomycetes</taxon>
        <taxon>Agaricomycetidae</taxon>
        <taxon>Agaricales</taxon>
        <taxon>Marasmiineae</taxon>
        <taxon>Physalacriaceae</taxon>
        <taxon>Desarmillaria</taxon>
    </lineage>
</organism>
<dbReference type="RefSeq" id="XP_060328809.1">
    <property type="nucleotide sequence ID" value="XM_060467734.1"/>
</dbReference>
<evidence type="ECO:0000256" key="1">
    <source>
        <dbReference type="SAM" id="SignalP"/>
    </source>
</evidence>
<feature type="signal peptide" evidence="1">
    <location>
        <begin position="1"/>
        <end position="18"/>
    </location>
</feature>
<feature type="chain" id="PRO_5041459887" evidence="1">
    <location>
        <begin position="19"/>
        <end position="161"/>
    </location>
</feature>
<evidence type="ECO:0000313" key="3">
    <source>
        <dbReference type="Proteomes" id="UP001175211"/>
    </source>
</evidence>
<evidence type="ECO:0000313" key="2">
    <source>
        <dbReference type="EMBL" id="KAK0455299.1"/>
    </source>
</evidence>
<sequence>MSCMFLLVLSILIKHVIAMLNNITIDDTDGHVVFQGIWNDHSIYNSSLDFGGSHSLSEDSSAAAVFTFIGVAVYYIAPLWPYEVNTEVTLDNGPSTTVDLTDTSATSAGNGSETVMWDVRWSQTGLSNTTHTLRISMAPGGQYIVVDAIRYVSHGVLYTHL</sequence>
<name>A0AA39N2T7_ARMTA</name>
<keyword evidence="1" id="KW-0732">Signal</keyword>
<dbReference type="AlphaFoldDB" id="A0AA39N2T7"/>
<accession>A0AA39N2T7</accession>
<comment type="caution">
    <text evidence="2">The sequence shown here is derived from an EMBL/GenBank/DDBJ whole genome shotgun (WGS) entry which is preliminary data.</text>
</comment>
<dbReference type="EMBL" id="JAUEPS010000026">
    <property type="protein sequence ID" value="KAK0455299.1"/>
    <property type="molecule type" value="Genomic_DNA"/>
</dbReference>
<gene>
    <name evidence="2" type="ORF">EV420DRAFT_1273006</name>
</gene>
<protein>
    <submittedName>
        <fullName evidence="2">Uncharacterized protein</fullName>
    </submittedName>
</protein>
<reference evidence="2" key="1">
    <citation type="submission" date="2023-06" db="EMBL/GenBank/DDBJ databases">
        <authorList>
            <consortium name="Lawrence Berkeley National Laboratory"/>
            <person name="Ahrendt S."/>
            <person name="Sahu N."/>
            <person name="Indic B."/>
            <person name="Wong-Bajracharya J."/>
            <person name="Merenyi Z."/>
            <person name="Ke H.-M."/>
            <person name="Monk M."/>
            <person name="Kocsube S."/>
            <person name="Drula E."/>
            <person name="Lipzen A."/>
            <person name="Balint B."/>
            <person name="Henrissat B."/>
            <person name="Andreopoulos B."/>
            <person name="Martin F.M."/>
            <person name="Harder C.B."/>
            <person name="Rigling D."/>
            <person name="Ford K.L."/>
            <person name="Foster G.D."/>
            <person name="Pangilinan J."/>
            <person name="Papanicolaou A."/>
            <person name="Barry K."/>
            <person name="LaButti K."/>
            <person name="Viragh M."/>
            <person name="Koriabine M."/>
            <person name="Yan M."/>
            <person name="Riley R."/>
            <person name="Champramary S."/>
            <person name="Plett K.L."/>
            <person name="Tsai I.J."/>
            <person name="Slot J."/>
            <person name="Sipos G."/>
            <person name="Plett J."/>
            <person name="Nagy L.G."/>
            <person name="Grigoriev I.V."/>
        </authorList>
    </citation>
    <scope>NUCLEOTIDE SEQUENCE</scope>
    <source>
        <strain evidence="2">CCBAS 213</strain>
    </source>
</reference>
<keyword evidence="3" id="KW-1185">Reference proteome</keyword>
<dbReference type="Proteomes" id="UP001175211">
    <property type="component" value="Unassembled WGS sequence"/>
</dbReference>
<dbReference type="GeneID" id="85351282"/>